<dbReference type="EMBL" id="JAHHIF010000046">
    <property type="protein sequence ID" value="MBW4547680.1"/>
    <property type="molecule type" value="Genomic_DNA"/>
</dbReference>
<accession>A0A951UC31</accession>
<evidence type="ECO:0008006" key="3">
    <source>
        <dbReference type="Google" id="ProtNLM"/>
    </source>
</evidence>
<reference evidence="1" key="2">
    <citation type="journal article" date="2022" name="Microbiol. Resour. Announc.">
        <title>Metagenome Sequencing to Explore Phylogenomics of Terrestrial Cyanobacteria.</title>
        <authorList>
            <person name="Ward R.D."/>
            <person name="Stajich J.E."/>
            <person name="Johansen J.R."/>
            <person name="Huntemann M."/>
            <person name="Clum A."/>
            <person name="Foster B."/>
            <person name="Foster B."/>
            <person name="Roux S."/>
            <person name="Palaniappan K."/>
            <person name="Varghese N."/>
            <person name="Mukherjee S."/>
            <person name="Reddy T.B.K."/>
            <person name="Daum C."/>
            <person name="Copeland A."/>
            <person name="Chen I.A."/>
            <person name="Ivanova N.N."/>
            <person name="Kyrpides N.C."/>
            <person name="Shapiro N."/>
            <person name="Eloe-Fadrosh E.A."/>
            <person name="Pietrasiak N."/>
        </authorList>
    </citation>
    <scope>NUCLEOTIDE SEQUENCE</scope>
    <source>
        <strain evidence="1">CPER-KK1</strain>
    </source>
</reference>
<sequence>MIAAQPKQAEFDQRTPILAVGVDNGHGLLKVALDADSRQVKVRCPSKFKELREDLLDYPTSKYGSTFYYRDGDAKELMGREFKTGEVAYTTDPYGHTKLSDKAEYKIEYALHSILGALGTLPYRQVWNLYLVASIHNSKLFGKRLTEVLEGTHVVNFNGKGSPQSIIKLHVGLVPPEGAGSYVYCRHQNLIDPTKIAIALDFGTGTIIPTVFAPGGSIEYREVLSVGGCVDLLDAIARVRELQIYEGGKLGDIELIRQGIENRSFLYGNSGISFRETYQHELMPWLKDRFSLALKAVSPWRKLAGSFVVWGGGAQLPGVAAAVEKYGFTAVADGSWANALGLQRLAQSRLERSK</sequence>
<dbReference type="InterPro" id="IPR043129">
    <property type="entry name" value="ATPase_NBD"/>
</dbReference>
<evidence type="ECO:0000313" key="2">
    <source>
        <dbReference type="Proteomes" id="UP000753908"/>
    </source>
</evidence>
<gene>
    <name evidence="1" type="ORF">KME25_25045</name>
</gene>
<dbReference type="SUPFAM" id="SSF53067">
    <property type="entry name" value="Actin-like ATPase domain"/>
    <property type="match status" value="2"/>
</dbReference>
<name>A0A951UC31_9CYAN</name>
<dbReference type="Proteomes" id="UP000753908">
    <property type="component" value="Unassembled WGS sequence"/>
</dbReference>
<dbReference type="Gene3D" id="3.30.420.40">
    <property type="match status" value="2"/>
</dbReference>
<proteinExistence type="predicted"/>
<comment type="caution">
    <text evidence="1">The sequence shown here is derived from an EMBL/GenBank/DDBJ whole genome shotgun (WGS) entry which is preliminary data.</text>
</comment>
<dbReference type="CDD" id="cd10227">
    <property type="entry name" value="ASKHA_NBD_ParM-like"/>
    <property type="match status" value="1"/>
</dbReference>
<organism evidence="1 2">
    <name type="scientific">Symplocastrum torsivum CPER-KK1</name>
    <dbReference type="NCBI Taxonomy" id="450513"/>
    <lineage>
        <taxon>Bacteria</taxon>
        <taxon>Bacillati</taxon>
        <taxon>Cyanobacteriota</taxon>
        <taxon>Cyanophyceae</taxon>
        <taxon>Oscillatoriophycideae</taxon>
        <taxon>Oscillatoriales</taxon>
        <taxon>Microcoleaceae</taxon>
        <taxon>Symplocastrum</taxon>
    </lineage>
</organism>
<evidence type="ECO:0000313" key="1">
    <source>
        <dbReference type="EMBL" id="MBW4547680.1"/>
    </source>
</evidence>
<reference evidence="1" key="1">
    <citation type="submission" date="2021-05" db="EMBL/GenBank/DDBJ databases">
        <authorList>
            <person name="Pietrasiak N."/>
            <person name="Ward R."/>
            <person name="Stajich J.E."/>
            <person name="Kurbessoian T."/>
        </authorList>
    </citation>
    <scope>NUCLEOTIDE SEQUENCE</scope>
    <source>
        <strain evidence="1">CPER-KK1</strain>
    </source>
</reference>
<dbReference type="AlphaFoldDB" id="A0A951UC31"/>
<protein>
    <recommendedName>
        <fullName evidence="3">Actin-like protein N-terminal domain-containing protein</fullName>
    </recommendedName>
</protein>